<dbReference type="Gene3D" id="3.40.50.1110">
    <property type="entry name" value="SGNH hydrolase"/>
    <property type="match status" value="1"/>
</dbReference>
<evidence type="ECO:0000256" key="1">
    <source>
        <dbReference type="ARBA" id="ARBA00022801"/>
    </source>
</evidence>
<feature type="chain" id="PRO_5046596138" evidence="2">
    <location>
        <begin position="23"/>
        <end position="317"/>
    </location>
</feature>
<dbReference type="Proteomes" id="UP001596037">
    <property type="component" value="Unassembled WGS sequence"/>
</dbReference>
<reference evidence="4" key="1">
    <citation type="journal article" date="2019" name="Int. J. Syst. Evol. Microbiol.">
        <title>The Global Catalogue of Microorganisms (GCM) 10K type strain sequencing project: providing services to taxonomists for standard genome sequencing and annotation.</title>
        <authorList>
            <consortium name="The Broad Institute Genomics Platform"/>
            <consortium name="The Broad Institute Genome Sequencing Center for Infectious Disease"/>
            <person name="Wu L."/>
            <person name="Ma J."/>
        </authorList>
    </citation>
    <scope>NUCLEOTIDE SEQUENCE [LARGE SCALE GENOMIC DNA]</scope>
    <source>
        <strain evidence="4">CCUG 57401</strain>
    </source>
</reference>
<evidence type="ECO:0000256" key="2">
    <source>
        <dbReference type="SAM" id="SignalP"/>
    </source>
</evidence>
<dbReference type="PANTHER" id="PTHR45648">
    <property type="entry name" value="GDSL LIPASE/ACYLHYDROLASE FAMILY PROTEIN (AFU_ORTHOLOGUE AFUA_4G14700)"/>
    <property type="match status" value="1"/>
</dbReference>
<accession>A0ABW0N925</accession>
<organism evidence="3 4">
    <name type="scientific">Caenimonas terrae</name>
    <dbReference type="NCBI Taxonomy" id="696074"/>
    <lineage>
        <taxon>Bacteria</taxon>
        <taxon>Pseudomonadati</taxon>
        <taxon>Pseudomonadota</taxon>
        <taxon>Betaproteobacteria</taxon>
        <taxon>Burkholderiales</taxon>
        <taxon>Comamonadaceae</taxon>
        <taxon>Caenimonas</taxon>
    </lineage>
</organism>
<dbReference type="Pfam" id="PF00657">
    <property type="entry name" value="Lipase_GDSL"/>
    <property type="match status" value="1"/>
</dbReference>
<dbReference type="InterPro" id="IPR001087">
    <property type="entry name" value="GDSL"/>
</dbReference>
<keyword evidence="1 3" id="KW-0378">Hydrolase</keyword>
<dbReference type="PANTHER" id="PTHR45648:SF5">
    <property type="entry name" value="OS04G0577300 PROTEIN"/>
    <property type="match status" value="1"/>
</dbReference>
<protein>
    <submittedName>
        <fullName evidence="3">SGNH/GDSL hydrolase family protein</fullName>
    </submittedName>
</protein>
<dbReference type="CDD" id="cd01847">
    <property type="entry name" value="Triacylglycerol_lipase_like"/>
    <property type="match status" value="1"/>
</dbReference>
<dbReference type="PROSITE" id="PS51257">
    <property type="entry name" value="PROKAR_LIPOPROTEIN"/>
    <property type="match status" value="1"/>
</dbReference>
<dbReference type="GO" id="GO:0016787">
    <property type="term" value="F:hydrolase activity"/>
    <property type="evidence" value="ECO:0007669"/>
    <property type="project" value="UniProtKB-KW"/>
</dbReference>
<dbReference type="SUPFAM" id="SSF52266">
    <property type="entry name" value="SGNH hydrolase"/>
    <property type="match status" value="1"/>
</dbReference>
<proteinExistence type="predicted"/>
<keyword evidence="2" id="KW-0732">Signal</keyword>
<evidence type="ECO:0000313" key="3">
    <source>
        <dbReference type="EMBL" id="MFC5496761.1"/>
    </source>
</evidence>
<sequence>MSRTWLRRGVLLAACAASLLLAACGSSTIESQLNPTRVVTFGDAFADLGQKGSRYTVNDGTVNNWTEQVALAFGLSLTPSSKGGTSYATGHARVVAKPDDVADNATPTVKEQIDKFLAADKIGANDLYIVNAGTSDLIVEGVRVAAGAETADQAVANSRQAGRDLAAQVRRLVDAGARFVVVVGPYNLGRSPWAVGASITSAMENASGRFNDDMLVQLVDLGDKVLYVDAALEFNLMVASPPSFSMTDSVTPVCTSVDPGPGIGIGSGQVNSALCTPSTVLANATYNNYLFADKIYPTPAGQNRFGDYAFQRIRSRW</sequence>
<dbReference type="EMBL" id="JBHSMF010000002">
    <property type="protein sequence ID" value="MFC5496761.1"/>
    <property type="molecule type" value="Genomic_DNA"/>
</dbReference>
<gene>
    <name evidence="3" type="ORF">ACFPOE_04370</name>
</gene>
<feature type="signal peptide" evidence="2">
    <location>
        <begin position="1"/>
        <end position="22"/>
    </location>
</feature>
<keyword evidence="4" id="KW-1185">Reference proteome</keyword>
<dbReference type="InterPro" id="IPR036514">
    <property type="entry name" value="SGNH_hydro_sf"/>
</dbReference>
<comment type="caution">
    <text evidence="3">The sequence shown here is derived from an EMBL/GenBank/DDBJ whole genome shotgun (WGS) entry which is preliminary data.</text>
</comment>
<dbReference type="InterPro" id="IPR051058">
    <property type="entry name" value="GDSL_Est/Lipase"/>
</dbReference>
<name>A0ABW0N925_9BURK</name>
<dbReference type="RefSeq" id="WP_376848770.1">
    <property type="nucleotide sequence ID" value="NZ_JBHSMF010000002.1"/>
</dbReference>
<evidence type="ECO:0000313" key="4">
    <source>
        <dbReference type="Proteomes" id="UP001596037"/>
    </source>
</evidence>